<comment type="caution">
    <text evidence="1">The sequence shown here is derived from an EMBL/GenBank/DDBJ whole genome shotgun (WGS) entry which is preliminary data.</text>
</comment>
<dbReference type="Proteomes" id="UP001165960">
    <property type="component" value="Unassembled WGS sequence"/>
</dbReference>
<dbReference type="EMBL" id="QTSX02002349">
    <property type="protein sequence ID" value="KAJ9075927.1"/>
    <property type="molecule type" value="Genomic_DNA"/>
</dbReference>
<keyword evidence="2" id="KW-1185">Reference proteome</keyword>
<accession>A0ACC2TN57</accession>
<protein>
    <submittedName>
        <fullName evidence="1">Pre-mRNA-splicing factor sap61</fullName>
        <ecNumber evidence="1">6.5.1.1</ecNumber>
    </submittedName>
</protein>
<dbReference type="EC" id="6.5.1.1" evidence="1"/>
<keyword evidence="1" id="KW-0436">Ligase</keyword>
<evidence type="ECO:0000313" key="1">
    <source>
        <dbReference type="EMBL" id="KAJ9075927.1"/>
    </source>
</evidence>
<sequence length="457" mass="54054">MNSILEIQRQAHEDIEILEQGIVDQYHLEGKTQRDRLVREHQVSRYLETMTTRCGQLHTLYEDTKGERRKEIESISGANEFSEFYLRLKDIKDYHRRNPYLIADVTQQQVLNALVVTEEEMEAMFSGEESNGKFLDLHASFEQYINLKHDIECTYLIYLDRIDEFSTIPRKFKGIPYRRYLDDLKSYLESFFERAQPLIDYRSHLLKIEARFEEDWKAGQIPGWRKVVDDPLFCKACNKNFAKQSVFDAHLTGKRHLKALKDDSAAPKSDPSKTLALLEMIISSYLRILGEVREETKANVERKQSLTEREREIEQEVEEVEIEVSDSDDEERIYNPLKLPLGWDGKPIPYWLYKLHGLGVEYPCEICGNYVYMGRKAFERHFQEWRHGHGMRCLGIPNTRHFNEITSIEDAYSLWERLKQTTRAEKAQAENLEEFEDQNGNVFNRKTYEDLRRQGLL</sequence>
<gene>
    <name evidence="1" type="primary">sap61_3</name>
    <name evidence="1" type="ORF">DSO57_1031048</name>
</gene>
<evidence type="ECO:0000313" key="2">
    <source>
        <dbReference type="Proteomes" id="UP001165960"/>
    </source>
</evidence>
<name>A0ACC2TN57_9FUNG</name>
<organism evidence="1 2">
    <name type="scientific">Entomophthora muscae</name>
    <dbReference type="NCBI Taxonomy" id="34485"/>
    <lineage>
        <taxon>Eukaryota</taxon>
        <taxon>Fungi</taxon>
        <taxon>Fungi incertae sedis</taxon>
        <taxon>Zoopagomycota</taxon>
        <taxon>Entomophthoromycotina</taxon>
        <taxon>Entomophthoromycetes</taxon>
        <taxon>Entomophthorales</taxon>
        <taxon>Entomophthoraceae</taxon>
        <taxon>Entomophthora</taxon>
    </lineage>
</organism>
<proteinExistence type="predicted"/>
<reference evidence="1" key="1">
    <citation type="submission" date="2022-04" db="EMBL/GenBank/DDBJ databases">
        <title>Genome of the entomopathogenic fungus Entomophthora muscae.</title>
        <authorList>
            <person name="Elya C."/>
            <person name="Lovett B.R."/>
            <person name="Lee E."/>
            <person name="Macias A.M."/>
            <person name="Hajek A.E."/>
            <person name="De Bivort B.L."/>
            <person name="Kasson M.T."/>
            <person name="De Fine Licht H.H."/>
            <person name="Stajich J.E."/>
        </authorList>
    </citation>
    <scope>NUCLEOTIDE SEQUENCE</scope>
    <source>
        <strain evidence="1">Berkeley</strain>
    </source>
</reference>